<dbReference type="Proteomes" id="UP000075714">
    <property type="component" value="Unassembled WGS sequence"/>
</dbReference>
<dbReference type="SUPFAM" id="SSF53254">
    <property type="entry name" value="Phosphoglycerate mutase-like"/>
    <property type="match status" value="1"/>
</dbReference>
<feature type="region of interest" description="Disordered" evidence="1">
    <location>
        <begin position="29"/>
        <end position="63"/>
    </location>
</feature>
<dbReference type="AlphaFoldDB" id="A0A150G8Z9"/>
<dbReference type="InterPro" id="IPR029033">
    <property type="entry name" value="His_PPase_superfam"/>
</dbReference>
<dbReference type="Pfam" id="PF00300">
    <property type="entry name" value="His_Phos_1"/>
    <property type="match status" value="1"/>
</dbReference>
<feature type="compositionally biased region" description="Low complexity" evidence="1">
    <location>
        <begin position="236"/>
        <end position="251"/>
    </location>
</feature>
<reference evidence="3" key="1">
    <citation type="journal article" date="2016" name="Nat. Commun.">
        <title>The Gonium pectorale genome demonstrates co-option of cell cycle regulation during the evolution of multicellularity.</title>
        <authorList>
            <person name="Hanschen E.R."/>
            <person name="Marriage T.N."/>
            <person name="Ferris P.J."/>
            <person name="Hamaji T."/>
            <person name="Toyoda A."/>
            <person name="Fujiyama A."/>
            <person name="Neme R."/>
            <person name="Noguchi H."/>
            <person name="Minakuchi Y."/>
            <person name="Suzuki M."/>
            <person name="Kawai-Toyooka H."/>
            <person name="Smith D.R."/>
            <person name="Sparks H."/>
            <person name="Anderson J."/>
            <person name="Bakaric R."/>
            <person name="Luria V."/>
            <person name="Karger A."/>
            <person name="Kirschner M.W."/>
            <person name="Durand P.M."/>
            <person name="Michod R.E."/>
            <person name="Nozaki H."/>
            <person name="Olson B.J."/>
        </authorList>
    </citation>
    <scope>NUCLEOTIDE SEQUENCE [LARGE SCALE GENOMIC DNA]</scope>
    <source>
        <strain evidence="3">NIES-2863</strain>
    </source>
</reference>
<accession>A0A150G8Z9</accession>
<protein>
    <submittedName>
        <fullName evidence="2">Uncharacterized protein</fullName>
    </submittedName>
</protein>
<dbReference type="STRING" id="33097.A0A150G8Z9"/>
<sequence>MLPDHRELWYRASLAWRSVLQTAAAPAPAASTAPAPASHASASATPTFHTSAAPSTPGSSFGPGFPSASPLPFRSAPADPRVALVVSHNNCNQALLATAMGLPPSFFRRLPHSNAALSVFDFEPAPAPVGGRGKGAPADRPPRVTLSCYNQSPDSPFKNPDQVSARVALVTPPTTTEGGPRAEAALAALSRQLGGMRISLVLAAPGVSDATVRALLEHQEPTAAPQRQESEPTPAQPATPSQPAGAQAAAAGGRGPGEQQVLPVETHIATTNGGGAAMWERAVALCAASGAGGGAATATRLYGNVLVVLDERSHEGAVWAALGLTAPHPDGDGDVDCSGDAGPRLRVSAGGLSLVEFPAGADPRVTPAAVRCINSTAHWEAAEAEATEGAAC</sequence>
<evidence type="ECO:0000256" key="1">
    <source>
        <dbReference type="SAM" id="MobiDB-lite"/>
    </source>
</evidence>
<name>A0A150G8Z9_GONPE</name>
<feature type="region of interest" description="Disordered" evidence="1">
    <location>
        <begin position="220"/>
        <end position="259"/>
    </location>
</feature>
<proteinExistence type="predicted"/>
<dbReference type="OrthoDB" id="354304at2759"/>
<gene>
    <name evidence="2" type="ORF">GPECTOR_45g184</name>
</gene>
<comment type="caution">
    <text evidence="2">The sequence shown here is derived from an EMBL/GenBank/DDBJ whole genome shotgun (WGS) entry which is preliminary data.</text>
</comment>
<organism evidence="2 3">
    <name type="scientific">Gonium pectorale</name>
    <name type="common">Green alga</name>
    <dbReference type="NCBI Taxonomy" id="33097"/>
    <lineage>
        <taxon>Eukaryota</taxon>
        <taxon>Viridiplantae</taxon>
        <taxon>Chlorophyta</taxon>
        <taxon>core chlorophytes</taxon>
        <taxon>Chlorophyceae</taxon>
        <taxon>CS clade</taxon>
        <taxon>Chlamydomonadales</taxon>
        <taxon>Volvocaceae</taxon>
        <taxon>Gonium</taxon>
    </lineage>
</organism>
<evidence type="ECO:0000313" key="3">
    <source>
        <dbReference type="Proteomes" id="UP000075714"/>
    </source>
</evidence>
<evidence type="ECO:0000313" key="2">
    <source>
        <dbReference type="EMBL" id="KXZ46314.1"/>
    </source>
</evidence>
<keyword evidence="3" id="KW-1185">Reference proteome</keyword>
<dbReference type="Gene3D" id="3.40.50.1240">
    <property type="entry name" value="Phosphoglycerate mutase-like"/>
    <property type="match status" value="1"/>
</dbReference>
<dbReference type="EMBL" id="LSYV01000046">
    <property type="protein sequence ID" value="KXZ46314.1"/>
    <property type="molecule type" value="Genomic_DNA"/>
</dbReference>
<dbReference type="InterPro" id="IPR013078">
    <property type="entry name" value="His_Pase_superF_clade-1"/>
</dbReference>